<gene>
    <name evidence="1" type="ORF">SAMN05216582_10299</name>
</gene>
<dbReference type="GO" id="GO:0003723">
    <property type="term" value="F:RNA binding"/>
    <property type="evidence" value="ECO:0007669"/>
    <property type="project" value="InterPro"/>
</dbReference>
<dbReference type="AlphaFoldDB" id="A0A1M6RJC0"/>
<evidence type="ECO:0000313" key="1">
    <source>
        <dbReference type="EMBL" id="SHK32468.1"/>
    </source>
</evidence>
<dbReference type="OrthoDB" id="1655812at2"/>
<dbReference type="Pfam" id="PF13958">
    <property type="entry name" value="ToxN_toxin"/>
    <property type="match status" value="1"/>
</dbReference>
<reference evidence="1 2" key="1">
    <citation type="submission" date="2016-11" db="EMBL/GenBank/DDBJ databases">
        <authorList>
            <person name="Jaros S."/>
            <person name="Januszkiewicz K."/>
            <person name="Wedrychowicz H."/>
        </authorList>
    </citation>
    <scope>NUCLEOTIDE SEQUENCE [LARGE SCALE GENOMIC DNA]</scope>
    <source>
        <strain evidence="1 2">HD4</strain>
    </source>
</reference>
<dbReference type="EMBL" id="FRBC01000002">
    <property type="protein sequence ID" value="SHK32468.1"/>
    <property type="molecule type" value="Genomic_DNA"/>
</dbReference>
<dbReference type="RefSeq" id="WP_073088041.1">
    <property type="nucleotide sequence ID" value="NZ_FRBC01000002.1"/>
</dbReference>
<proteinExistence type="predicted"/>
<organism evidence="1 2">
    <name type="scientific">Selenomonas ruminantium</name>
    <dbReference type="NCBI Taxonomy" id="971"/>
    <lineage>
        <taxon>Bacteria</taxon>
        <taxon>Bacillati</taxon>
        <taxon>Bacillota</taxon>
        <taxon>Negativicutes</taxon>
        <taxon>Selenomonadales</taxon>
        <taxon>Selenomonadaceae</taxon>
        <taxon>Selenomonas</taxon>
    </lineage>
</organism>
<dbReference type="InterPro" id="IPR053735">
    <property type="entry name" value="Type_III_TA_endoRNase"/>
</dbReference>
<dbReference type="GO" id="GO:0004521">
    <property type="term" value="F:RNA endonuclease activity"/>
    <property type="evidence" value="ECO:0007669"/>
    <property type="project" value="InterPro"/>
</dbReference>
<dbReference type="Proteomes" id="UP000184263">
    <property type="component" value="Unassembled WGS sequence"/>
</dbReference>
<name>A0A1M6RJC0_SELRU</name>
<accession>A0A1M6RJC0</accession>
<dbReference type="Gene3D" id="3.10.129.130">
    <property type="match status" value="1"/>
</dbReference>
<dbReference type="InterPro" id="IPR025911">
    <property type="entry name" value="ToxN/AbiQ_toxin"/>
</dbReference>
<sequence>MDYFAPLSSFKQKHEKMKESMDFLKVGRYAVINLNNMFPAPEKECHYVDFSAIANKVYKDLLMAEYRIIKQMQDKIRKRAGQLYHHKQQNGNNTPLAKRCNDFGSLEELCKKWDEGHC</sequence>
<evidence type="ECO:0000313" key="2">
    <source>
        <dbReference type="Proteomes" id="UP000184263"/>
    </source>
</evidence>
<protein>
    <submittedName>
        <fullName evidence="1">Toxin ToxN, type III toxin-antitoxin system</fullName>
    </submittedName>
</protein>